<protein>
    <submittedName>
        <fullName evidence="1">Uncharacterized protein</fullName>
    </submittedName>
</protein>
<organism evidence="1 2">
    <name type="scientific">Pegethrix bostrychoides GSE-TBD4-15B</name>
    <dbReference type="NCBI Taxonomy" id="2839662"/>
    <lineage>
        <taxon>Bacteria</taxon>
        <taxon>Bacillati</taxon>
        <taxon>Cyanobacteriota</taxon>
        <taxon>Cyanophyceae</taxon>
        <taxon>Oculatellales</taxon>
        <taxon>Oculatellaceae</taxon>
        <taxon>Pegethrix</taxon>
    </lineage>
</organism>
<comment type="caution">
    <text evidence="1">The sequence shown here is derived from an EMBL/GenBank/DDBJ whole genome shotgun (WGS) entry which is preliminary data.</text>
</comment>
<dbReference type="AlphaFoldDB" id="A0A951P7L8"/>
<dbReference type="Proteomes" id="UP000707356">
    <property type="component" value="Unassembled WGS sequence"/>
</dbReference>
<reference evidence="1" key="1">
    <citation type="submission" date="2021-05" db="EMBL/GenBank/DDBJ databases">
        <authorList>
            <person name="Pietrasiak N."/>
            <person name="Ward R."/>
            <person name="Stajich J.E."/>
            <person name="Kurbessoian T."/>
        </authorList>
    </citation>
    <scope>NUCLEOTIDE SEQUENCE</scope>
    <source>
        <strain evidence="1">GSE-TBD4-15B</strain>
    </source>
</reference>
<reference evidence="1" key="2">
    <citation type="journal article" date="2022" name="Microbiol. Resour. Announc.">
        <title>Metagenome Sequencing to Explore Phylogenomics of Terrestrial Cyanobacteria.</title>
        <authorList>
            <person name="Ward R.D."/>
            <person name="Stajich J.E."/>
            <person name="Johansen J.R."/>
            <person name="Huntemann M."/>
            <person name="Clum A."/>
            <person name="Foster B."/>
            <person name="Foster B."/>
            <person name="Roux S."/>
            <person name="Palaniappan K."/>
            <person name="Varghese N."/>
            <person name="Mukherjee S."/>
            <person name="Reddy T.B.K."/>
            <person name="Daum C."/>
            <person name="Copeland A."/>
            <person name="Chen I.A."/>
            <person name="Ivanova N.N."/>
            <person name="Kyrpides N.C."/>
            <person name="Shapiro N."/>
            <person name="Eloe-Fadrosh E.A."/>
            <person name="Pietrasiak N."/>
        </authorList>
    </citation>
    <scope>NUCLEOTIDE SEQUENCE</scope>
    <source>
        <strain evidence="1">GSE-TBD4-15B</strain>
    </source>
</reference>
<sequence length="172" mass="19721">MKSAIEDLFGSDAWYALKESNHIPTWRRYGAKTLQAVGVAIAATVDVADDDWRQEIDKLLADGIRRIKEDAEIDEIIATLAGTLIRISFAQIGLMPRRKGTAKSSTLRKDAWRLDLFRSVIYTQTTEQKERVFWSNQQREIGFDAQLELHAKYRQSKSNVPYSEWCKNAKKA</sequence>
<gene>
    <name evidence="1" type="ORF">KME07_03900</name>
</gene>
<evidence type="ECO:0000313" key="2">
    <source>
        <dbReference type="Proteomes" id="UP000707356"/>
    </source>
</evidence>
<dbReference type="EMBL" id="JAHHHV010000016">
    <property type="protein sequence ID" value="MBW4464571.1"/>
    <property type="molecule type" value="Genomic_DNA"/>
</dbReference>
<accession>A0A951P7L8</accession>
<name>A0A951P7L8_9CYAN</name>
<proteinExistence type="predicted"/>
<evidence type="ECO:0000313" key="1">
    <source>
        <dbReference type="EMBL" id="MBW4464571.1"/>
    </source>
</evidence>